<comment type="caution">
    <text evidence="4">The sequence shown here is derived from an EMBL/GenBank/DDBJ whole genome shotgun (WGS) entry which is preliminary data.</text>
</comment>
<evidence type="ECO:0000256" key="2">
    <source>
        <dbReference type="SAM" id="Phobius"/>
    </source>
</evidence>
<keyword evidence="2" id="KW-1133">Transmembrane helix</keyword>
<dbReference type="EMBL" id="LCFD01000006">
    <property type="protein sequence ID" value="KKS86946.1"/>
    <property type="molecule type" value="Genomic_DNA"/>
</dbReference>
<dbReference type="AlphaFoldDB" id="A0A0G1EV86"/>
<gene>
    <name evidence="4" type="ORF">UV61_C0006G0147</name>
</gene>
<accession>A0A0G1EV86</accession>
<dbReference type="InterPro" id="IPR050922">
    <property type="entry name" value="LytR/CpsA/Psr_CW_biosynth"/>
</dbReference>
<dbReference type="Proteomes" id="UP000034050">
    <property type="component" value="Unassembled WGS sequence"/>
</dbReference>
<organism evidence="4 5">
    <name type="scientific">Candidatus Gottesmanbacteria bacterium GW2011_GWB1_43_11</name>
    <dbReference type="NCBI Taxonomy" id="1618446"/>
    <lineage>
        <taxon>Bacteria</taxon>
        <taxon>Candidatus Gottesmaniibacteriota</taxon>
    </lineage>
</organism>
<name>A0A0G1EV86_9BACT</name>
<proteinExistence type="inferred from homology"/>
<dbReference type="PANTHER" id="PTHR33392:SF6">
    <property type="entry name" value="POLYISOPRENYL-TEICHOIC ACID--PEPTIDOGLYCAN TEICHOIC ACID TRANSFERASE TAGU"/>
    <property type="match status" value="1"/>
</dbReference>
<sequence length="353" mass="39047">MPTRFKWIKRILVGILLALLFYGLVLLINISMTYKLTPGIIIDLASGQTTRLKQSQGRTNILLLGIGGGMHEGADLTDTIMVASVGLTNKDTVLLSVPRDIWLTNLKDKINAAYHIGETKIAGGGLILAKSAVEEVVGIPIHYALLIDFEGFKQVIDLIGGIDVDVKEAFSDPFYPIAGKENDLCDGDKEYLCRYETVTFGLGVEHMDGDRALKYVRSRHAEGDAGTDFSRGRRQQAVMLALKKRLLDKEIITNIKLLKQFATALDTATTTDMSLGEVMLAGRPFVLNQEQVRTSALIQDEPEKKITGLLVNPPQWQYDGKWVLIPKHGDFGQIGKYVDCVIENQTNCEELVK</sequence>
<feature type="transmembrane region" description="Helical" evidence="2">
    <location>
        <begin position="12"/>
        <end position="32"/>
    </location>
</feature>
<dbReference type="InterPro" id="IPR004474">
    <property type="entry name" value="LytR_CpsA_psr"/>
</dbReference>
<dbReference type="Gene3D" id="3.40.630.190">
    <property type="entry name" value="LCP protein"/>
    <property type="match status" value="1"/>
</dbReference>
<dbReference type="PANTHER" id="PTHR33392">
    <property type="entry name" value="POLYISOPRENYL-TEICHOIC ACID--PEPTIDOGLYCAN TEICHOIC ACID TRANSFERASE TAGU"/>
    <property type="match status" value="1"/>
</dbReference>
<reference evidence="4 5" key="1">
    <citation type="journal article" date="2015" name="Nature">
        <title>rRNA introns, odd ribosomes, and small enigmatic genomes across a large radiation of phyla.</title>
        <authorList>
            <person name="Brown C.T."/>
            <person name="Hug L.A."/>
            <person name="Thomas B.C."/>
            <person name="Sharon I."/>
            <person name="Castelle C.J."/>
            <person name="Singh A."/>
            <person name="Wilkins M.J."/>
            <person name="Williams K.H."/>
            <person name="Banfield J.F."/>
        </authorList>
    </citation>
    <scope>NUCLEOTIDE SEQUENCE [LARGE SCALE GENOMIC DNA]</scope>
</reference>
<evidence type="ECO:0000259" key="3">
    <source>
        <dbReference type="Pfam" id="PF03816"/>
    </source>
</evidence>
<dbReference type="Pfam" id="PF03816">
    <property type="entry name" value="LytR_cpsA_psr"/>
    <property type="match status" value="1"/>
</dbReference>
<keyword evidence="2" id="KW-0472">Membrane</keyword>
<evidence type="ECO:0000256" key="1">
    <source>
        <dbReference type="ARBA" id="ARBA00006068"/>
    </source>
</evidence>
<dbReference type="STRING" id="1618446.UV61_C0006G0147"/>
<feature type="domain" description="Cell envelope-related transcriptional attenuator" evidence="3">
    <location>
        <begin position="77"/>
        <end position="246"/>
    </location>
</feature>
<evidence type="ECO:0000313" key="5">
    <source>
        <dbReference type="Proteomes" id="UP000034050"/>
    </source>
</evidence>
<evidence type="ECO:0000313" key="4">
    <source>
        <dbReference type="EMBL" id="KKS86946.1"/>
    </source>
</evidence>
<protein>
    <submittedName>
        <fullName evidence="4">Cell envelope-related function transcriptional attenuator, LytR/CpsA family</fullName>
    </submittedName>
</protein>
<comment type="similarity">
    <text evidence="1">Belongs to the LytR/CpsA/Psr (LCP) family.</text>
</comment>
<keyword evidence="2" id="KW-0812">Transmembrane</keyword>